<dbReference type="GO" id="GO:0051156">
    <property type="term" value="P:glucose 6-phosphate metabolic process"/>
    <property type="evidence" value="ECO:0007669"/>
    <property type="project" value="TreeGrafter"/>
</dbReference>
<evidence type="ECO:0000256" key="3">
    <source>
        <dbReference type="ARBA" id="ARBA00023235"/>
    </source>
</evidence>
<dbReference type="CDD" id="cd05016">
    <property type="entry name" value="SIS_PGI_2"/>
    <property type="match status" value="1"/>
</dbReference>
<evidence type="ECO:0000313" key="5">
    <source>
        <dbReference type="EMBL" id="BAH51120.1"/>
    </source>
</evidence>
<dbReference type="GO" id="GO:0097367">
    <property type="term" value="F:carbohydrate derivative binding"/>
    <property type="evidence" value="ECO:0007669"/>
    <property type="project" value="InterPro"/>
</dbReference>
<dbReference type="GO" id="GO:0048029">
    <property type="term" value="F:monosaccharide binding"/>
    <property type="evidence" value="ECO:0007669"/>
    <property type="project" value="TreeGrafter"/>
</dbReference>
<dbReference type="Gene3D" id="3.40.50.10490">
    <property type="entry name" value="Glucose-6-phosphate isomerase like protein, domain 1"/>
    <property type="match status" value="1"/>
</dbReference>
<dbReference type="AlphaFoldDB" id="C1B5J4"/>
<evidence type="ECO:0000256" key="4">
    <source>
        <dbReference type="RuleBase" id="RU000612"/>
    </source>
</evidence>
<dbReference type="InterPro" id="IPR035482">
    <property type="entry name" value="SIS_PGI_2"/>
</dbReference>
<dbReference type="PANTHER" id="PTHR11469">
    <property type="entry name" value="GLUCOSE-6-PHOSPHATE ISOMERASE"/>
    <property type="match status" value="1"/>
</dbReference>
<evidence type="ECO:0000313" key="6">
    <source>
        <dbReference type="Proteomes" id="UP000002212"/>
    </source>
</evidence>
<organism evidence="5 6">
    <name type="scientific">Rhodococcus opacus (strain B4)</name>
    <dbReference type="NCBI Taxonomy" id="632772"/>
    <lineage>
        <taxon>Bacteria</taxon>
        <taxon>Bacillati</taxon>
        <taxon>Actinomycetota</taxon>
        <taxon>Actinomycetes</taxon>
        <taxon>Mycobacteriales</taxon>
        <taxon>Nocardiaceae</taxon>
        <taxon>Rhodococcus</taxon>
    </lineage>
</organism>
<dbReference type="GO" id="GO:0006096">
    <property type="term" value="P:glycolytic process"/>
    <property type="evidence" value="ECO:0007669"/>
    <property type="project" value="UniProtKB-UniPathway"/>
</dbReference>
<dbReference type="GO" id="GO:0006094">
    <property type="term" value="P:gluconeogenesis"/>
    <property type="evidence" value="ECO:0007669"/>
    <property type="project" value="UniProtKB-KW"/>
</dbReference>
<dbReference type="EC" id="5.3.1.9" evidence="4"/>
<comment type="catalytic activity">
    <reaction evidence="4">
        <text>alpha-D-glucose 6-phosphate = beta-D-fructose 6-phosphate</text>
        <dbReference type="Rhea" id="RHEA:11816"/>
        <dbReference type="ChEBI" id="CHEBI:57634"/>
        <dbReference type="ChEBI" id="CHEBI:58225"/>
        <dbReference type="EC" id="5.3.1.9"/>
    </reaction>
</comment>
<keyword evidence="2 4" id="KW-0324">Glycolysis</keyword>
<reference evidence="5 6" key="1">
    <citation type="submission" date="2009-03" db="EMBL/GenBank/DDBJ databases">
        <title>Comparison of the complete genome sequences of Rhodococcus erythropolis PR4 and Rhodococcus opacus B4.</title>
        <authorList>
            <person name="Takarada H."/>
            <person name="Sekine M."/>
            <person name="Hosoyama A."/>
            <person name="Yamada R."/>
            <person name="Fujisawa T."/>
            <person name="Omata S."/>
            <person name="Shimizu A."/>
            <person name="Tsukatani N."/>
            <person name="Tanikawa S."/>
            <person name="Fujita N."/>
            <person name="Harayama S."/>
        </authorList>
    </citation>
    <scope>NUCLEOTIDE SEQUENCE [LARGE SCALE GENOMIC DNA]</scope>
    <source>
        <strain evidence="5 6">B4</strain>
    </source>
</reference>
<dbReference type="Pfam" id="PF00342">
    <property type="entry name" value="PGI"/>
    <property type="match status" value="1"/>
</dbReference>
<dbReference type="STRING" id="632772.ROP_28730"/>
<evidence type="ECO:0000256" key="2">
    <source>
        <dbReference type="ARBA" id="ARBA00023152"/>
    </source>
</evidence>
<dbReference type="PANTHER" id="PTHR11469:SF1">
    <property type="entry name" value="GLUCOSE-6-PHOSPHATE ISOMERASE"/>
    <property type="match status" value="1"/>
</dbReference>
<dbReference type="EMBL" id="AP011115">
    <property type="protein sequence ID" value="BAH51120.1"/>
    <property type="molecule type" value="Genomic_DNA"/>
</dbReference>
<evidence type="ECO:0000256" key="1">
    <source>
        <dbReference type="ARBA" id="ARBA00022432"/>
    </source>
</evidence>
<dbReference type="InterPro" id="IPR001672">
    <property type="entry name" value="G6P_Isomerase"/>
</dbReference>
<name>C1B5J4_RHOOB</name>
<proteinExistence type="inferred from homology"/>
<keyword evidence="1 4" id="KW-0312">Gluconeogenesis</keyword>
<dbReference type="PROSITE" id="PS51463">
    <property type="entry name" value="P_GLUCOSE_ISOMERASE_3"/>
    <property type="match status" value="1"/>
</dbReference>
<comment type="pathway">
    <text evidence="4">Carbohydrate degradation; glycolysis; D-glyceraldehyde 3-phosphate and glycerone phosphate from D-glucose: step 2/4.</text>
</comment>
<dbReference type="Proteomes" id="UP000002212">
    <property type="component" value="Chromosome"/>
</dbReference>
<dbReference type="GO" id="GO:0005829">
    <property type="term" value="C:cytosol"/>
    <property type="evidence" value="ECO:0007669"/>
    <property type="project" value="TreeGrafter"/>
</dbReference>
<gene>
    <name evidence="5" type="ordered locus">ROP_28730</name>
</gene>
<dbReference type="HOGENOM" id="CLU_1420469_0_0_11"/>
<sequence>MCEDLEFPGIEGGQRCSSGRAADGVARVERAGPPGPAGFLVRELLRRRDPGGPALRQRPPALPAYLQQLAMESNGKSVQLNGTPADVSTGAVWWGEPGTNGQHAFYQLLHQGTHLVPVDFLGFAEPAADLPLSDGTGSMHDVLVSNLLAQRRVLAFGRTAADLAADGVRGDLIPHKVMAGNRPSTTILAPN</sequence>
<dbReference type="UniPathway" id="UPA00109">
    <property type="reaction ID" value="UER00181"/>
</dbReference>
<dbReference type="GO" id="GO:0004347">
    <property type="term" value="F:glucose-6-phosphate isomerase activity"/>
    <property type="evidence" value="ECO:0007669"/>
    <property type="project" value="UniProtKB-EC"/>
</dbReference>
<dbReference type="SUPFAM" id="SSF53697">
    <property type="entry name" value="SIS domain"/>
    <property type="match status" value="1"/>
</dbReference>
<protein>
    <recommendedName>
        <fullName evidence="4">Glucose-6-phosphate isomerase</fullName>
        <ecNumber evidence="4">5.3.1.9</ecNumber>
    </recommendedName>
</protein>
<comment type="similarity">
    <text evidence="4">Belongs to the GPI family.</text>
</comment>
<dbReference type="PATRIC" id="fig|632772.20.peg.3001"/>
<dbReference type="InterPro" id="IPR046348">
    <property type="entry name" value="SIS_dom_sf"/>
</dbReference>
<dbReference type="PRINTS" id="PR00662">
    <property type="entry name" value="G6PISOMERASE"/>
</dbReference>
<keyword evidence="3 4" id="KW-0413">Isomerase</keyword>
<accession>C1B5J4</accession>
<dbReference type="KEGG" id="rop:ROP_28730"/>